<evidence type="ECO:0000256" key="4">
    <source>
        <dbReference type="PROSITE-ProRule" id="PRU00108"/>
    </source>
</evidence>
<dbReference type="GO" id="GO:0005634">
    <property type="term" value="C:nucleus"/>
    <property type="evidence" value="ECO:0007669"/>
    <property type="project" value="UniProtKB-SubCell"/>
</dbReference>
<dbReference type="PANTHER" id="PTHR24336">
    <property type="entry name" value="TRANSCRIPTION FACTOR LBX"/>
    <property type="match status" value="1"/>
</dbReference>
<dbReference type="OrthoDB" id="6159439at2759"/>
<dbReference type="PROSITE" id="PS00027">
    <property type="entry name" value="HOMEOBOX_1"/>
    <property type="match status" value="1"/>
</dbReference>
<dbReference type="SUPFAM" id="SSF46689">
    <property type="entry name" value="Homeodomain-like"/>
    <property type="match status" value="1"/>
</dbReference>
<evidence type="ECO:0000259" key="7">
    <source>
        <dbReference type="PROSITE" id="PS50071"/>
    </source>
</evidence>
<accession>A0A6P8GZJ5</accession>
<proteinExistence type="predicted"/>
<dbReference type="RefSeq" id="XP_031549599.1">
    <property type="nucleotide sequence ID" value="XM_031693739.1"/>
</dbReference>
<dbReference type="InterPro" id="IPR009057">
    <property type="entry name" value="Homeodomain-like_sf"/>
</dbReference>
<evidence type="ECO:0000256" key="6">
    <source>
        <dbReference type="SAM" id="MobiDB-lite"/>
    </source>
</evidence>
<dbReference type="GeneID" id="116287112"/>
<feature type="DNA-binding region" description="Homeobox" evidence="4">
    <location>
        <begin position="144"/>
        <end position="203"/>
    </location>
</feature>
<reference evidence="9" key="1">
    <citation type="submission" date="2025-08" db="UniProtKB">
        <authorList>
            <consortium name="RefSeq"/>
        </authorList>
    </citation>
    <scope>IDENTIFICATION</scope>
    <source>
        <tissue evidence="9">Tentacle</tissue>
    </source>
</reference>
<protein>
    <submittedName>
        <fullName evidence="9">Transcription factor LBX1-like</fullName>
    </submittedName>
</protein>
<evidence type="ECO:0000256" key="1">
    <source>
        <dbReference type="ARBA" id="ARBA00023125"/>
    </source>
</evidence>
<comment type="subcellular location">
    <subcellularLocation>
        <location evidence="4 5">Nucleus</location>
    </subcellularLocation>
</comment>
<feature type="compositionally biased region" description="Polar residues" evidence="6">
    <location>
        <begin position="1"/>
        <end position="10"/>
    </location>
</feature>
<keyword evidence="2 4" id="KW-0371">Homeobox</keyword>
<evidence type="ECO:0000256" key="2">
    <source>
        <dbReference type="ARBA" id="ARBA00023155"/>
    </source>
</evidence>
<dbReference type="Gene3D" id="1.10.10.60">
    <property type="entry name" value="Homeodomain-like"/>
    <property type="match status" value="1"/>
</dbReference>
<dbReference type="PROSITE" id="PS50071">
    <property type="entry name" value="HOMEOBOX_2"/>
    <property type="match status" value="1"/>
</dbReference>
<keyword evidence="3 4" id="KW-0539">Nucleus</keyword>
<keyword evidence="8" id="KW-1185">Reference proteome</keyword>
<evidence type="ECO:0000313" key="8">
    <source>
        <dbReference type="Proteomes" id="UP000515163"/>
    </source>
</evidence>
<dbReference type="InterPro" id="IPR017970">
    <property type="entry name" value="Homeobox_CS"/>
</dbReference>
<organism evidence="8 9">
    <name type="scientific">Actinia tenebrosa</name>
    <name type="common">Australian red waratah sea anemone</name>
    <dbReference type="NCBI Taxonomy" id="6105"/>
    <lineage>
        <taxon>Eukaryota</taxon>
        <taxon>Metazoa</taxon>
        <taxon>Cnidaria</taxon>
        <taxon>Anthozoa</taxon>
        <taxon>Hexacorallia</taxon>
        <taxon>Actiniaria</taxon>
        <taxon>Actiniidae</taxon>
        <taxon>Actinia</taxon>
    </lineage>
</organism>
<dbReference type="InterPro" id="IPR051892">
    <property type="entry name" value="LBX_TF"/>
</dbReference>
<dbReference type="SMART" id="SM00389">
    <property type="entry name" value="HOX"/>
    <property type="match status" value="1"/>
</dbReference>
<dbReference type="InParanoid" id="A0A6P8GZJ5"/>
<keyword evidence="1 4" id="KW-0238">DNA-binding</keyword>
<evidence type="ECO:0000313" key="9">
    <source>
        <dbReference type="RefSeq" id="XP_031549599.1"/>
    </source>
</evidence>
<dbReference type="GO" id="GO:0000981">
    <property type="term" value="F:DNA-binding transcription factor activity, RNA polymerase II-specific"/>
    <property type="evidence" value="ECO:0007669"/>
    <property type="project" value="InterPro"/>
</dbReference>
<evidence type="ECO:0000256" key="3">
    <source>
        <dbReference type="ARBA" id="ARBA00023242"/>
    </source>
</evidence>
<dbReference type="Proteomes" id="UP000515163">
    <property type="component" value="Unplaced"/>
</dbReference>
<feature type="compositionally biased region" description="Basic and acidic residues" evidence="6">
    <location>
        <begin position="33"/>
        <end position="51"/>
    </location>
</feature>
<sequence>MITVQQNSSRTSKHNRDGPRDENKKNLHPSKNSRGEVGDNVRSAAGEHENSNRTQSKVLSFSIEAILNSPHPKRGYRNNAQNKHMQEYPQIPDQTRTALNTLEEFASTTLKDVSDERSKIPKIPTLTLEQKLAALQARLNQRKRRKPRTCFTNQQISELERRFMFQKYLSPSDRDELSIMLGLSGAQIITWFQNRRARFRRDVEELKSDVEASSIMAPKEIQKICKNLEF</sequence>
<dbReference type="InterPro" id="IPR001356">
    <property type="entry name" value="HD"/>
</dbReference>
<feature type="domain" description="Homeobox" evidence="7">
    <location>
        <begin position="142"/>
        <end position="202"/>
    </location>
</feature>
<name>A0A6P8GZJ5_ACTTE</name>
<dbReference type="KEGG" id="aten:116287112"/>
<dbReference type="PANTHER" id="PTHR24336:SF8">
    <property type="entry name" value="LADYBIRD EARLY-RELATED"/>
    <property type="match status" value="1"/>
</dbReference>
<dbReference type="AlphaFoldDB" id="A0A6P8GZJ5"/>
<gene>
    <name evidence="9" type="primary">LOC116287112</name>
</gene>
<feature type="compositionally biased region" description="Basic and acidic residues" evidence="6">
    <location>
        <begin position="14"/>
        <end position="25"/>
    </location>
</feature>
<feature type="region of interest" description="Disordered" evidence="6">
    <location>
        <begin position="1"/>
        <end position="57"/>
    </location>
</feature>
<dbReference type="FunCoup" id="A0A6P8GZJ5">
    <property type="interactions" value="120"/>
</dbReference>
<evidence type="ECO:0000256" key="5">
    <source>
        <dbReference type="RuleBase" id="RU000682"/>
    </source>
</evidence>
<dbReference type="GO" id="GO:1990837">
    <property type="term" value="F:sequence-specific double-stranded DNA binding"/>
    <property type="evidence" value="ECO:0007669"/>
    <property type="project" value="TreeGrafter"/>
</dbReference>
<dbReference type="CDD" id="cd00086">
    <property type="entry name" value="homeodomain"/>
    <property type="match status" value="1"/>
</dbReference>
<dbReference type="Pfam" id="PF00046">
    <property type="entry name" value="Homeodomain"/>
    <property type="match status" value="1"/>
</dbReference>